<sequence length="430" mass="45623">MDLTVKPLNQWTACETAAAVARGEITPEAVVRACLDRIAERNDVIQAFVAFDPERALADARQAAQLPQAPLRGVPFAAKDILDSVDYPTEYGSPIYRGHRPAADAGCIALARHRGAVLLGKVATGEFATQTPSRATNPLRTSHTPGGSSSGSAAAVADGMVPVAFGTQTTASIVRPAVYCGVVGYKPSFGLIAPGGMKALSPSQDTVGVITRDVADAAFFTLGLHAARDVSAAAGLRPRIGLCLSRQWDYAQPATVAAIDRAAARLEQAGAQVERFWLPPQFEALEALQLRIFAFEARQSLAQERLHHADQLSPRLAARLRTEIGLDEHALMLQEAARMRAQVNLLFDRYDVLLYPAAEGEAEAGYDSAGSPRYGAIWTLLHVPCISFPLDIGPGGLPIGAQLIGPYGQDTRLLAAARFATQALDLPSAS</sequence>
<gene>
    <name evidence="3" type="primary">cnbH_1</name>
    <name evidence="3" type="ORF">LMG3458_03068</name>
</gene>
<feature type="region of interest" description="Disordered" evidence="1">
    <location>
        <begin position="129"/>
        <end position="153"/>
    </location>
</feature>
<name>A0A6S7A5X7_9BURK</name>
<dbReference type="Proteomes" id="UP000494111">
    <property type="component" value="Unassembled WGS sequence"/>
</dbReference>
<evidence type="ECO:0000259" key="2">
    <source>
        <dbReference type="Pfam" id="PF01425"/>
    </source>
</evidence>
<evidence type="ECO:0000313" key="4">
    <source>
        <dbReference type="Proteomes" id="UP000494111"/>
    </source>
</evidence>
<organism evidence="3 4">
    <name type="scientific">Achromobacter deleyi</name>
    <dbReference type="NCBI Taxonomy" id="1353891"/>
    <lineage>
        <taxon>Bacteria</taxon>
        <taxon>Pseudomonadati</taxon>
        <taxon>Pseudomonadota</taxon>
        <taxon>Betaproteobacteria</taxon>
        <taxon>Burkholderiales</taxon>
        <taxon>Alcaligenaceae</taxon>
        <taxon>Achromobacter</taxon>
    </lineage>
</organism>
<feature type="compositionally biased region" description="Polar residues" evidence="1">
    <location>
        <begin position="129"/>
        <end position="145"/>
    </location>
</feature>
<keyword evidence="3" id="KW-0378">Hydrolase</keyword>
<evidence type="ECO:0000313" key="3">
    <source>
        <dbReference type="EMBL" id="CAB3708386.1"/>
    </source>
</evidence>
<reference evidence="3 4" key="1">
    <citation type="submission" date="2020-04" db="EMBL/GenBank/DDBJ databases">
        <authorList>
            <person name="De Canck E."/>
        </authorList>
    </citation>
    <scope>NUCLEOTIDE SEQUENCE [LARGE SCALE GENOMIC DNA]</scope>
    <source>
        <strain evidence="3 4">LMG 3458</strain>
    </source>
</reference>
<dbReference type="PANTHER" id="PTHR11895:SF151">
    <property type="entry name" value="GLUTAMYL-TRNA(GLN) AMIDOTRANSFERASE SUBUNIT A"/>
    <property type="match status" value="1"/>
</dbReference>
<dbReference type="Gene3D" id="3.90.1300.10">
    <property type="entry name" value="Amidase signature (AS) domain"/>
    <property type="match status" value="1"/>
</dbReference>
<feature type="domain" description="Amidase" evidence="2">
    <location>
        <begin position="30"/>
        <end position="414"/>
    </location>
</feature>
<dbReference type="EC" id="3.5.99.5" evidence="3"/>
<dbReference type="InterPro" id="IPR023631">
    <property type="entry name" value="Amidase_dom"/>
</dbReference>
<dbReference type="AlphaFoldDB" id="A0A6S7A5X7"/>
<evidence type="ECO:0000256" key="1">
    <source>
        <dbReference type="SAM" id="MobiDB-lite"/>
    </source>
</evidence>
<proteinExistence type="predicted"/>
<dbReference type="EMBL" id="CADIJO010000009">
    <property type="protein sequence ID" value="CAB3708386.1"/>
    <property type="molecule type" value="Genomic_DNA"/>
</dbReference>
<dbReference type="SUPFAM" id="SSF75304">
    <property type="entry name" value="Amidase signature (AS) enzymes"/>
    <property type="match status" value="1"/>
</dbReference>
<dbReference type="GO" id="GO:0050540">
    <property type="term" value="F:2-aminomuconate deaminase activity"/>
    <property type="evidence" value="ECO:0007669"/>
    <property type="project" value="UniProtKB-EC"/>
</dbReference>
<dbReference type="InterPro" id="IPR000120">
    <property type="entry name" value="Amidase"/>
</dbReference>
<dbReference type="InterPro" id="IPR036928">
    <property type="entry name" value="AS_sf"/>
</dbReference>
<protein>
    <submittedName>
        <fullName evidence="3">2-amino-5-chloromuconic acid deaminase</fullName>
        <ecNumber evidence="3">3.5.99.5</ecNumber>
    </submittedName>
</protein>
<dbReference type="PANTHER" id="PTHR11895">
    <property type="entry name" value="TRANSAMIDASE"/>
    <property type="match status" value="1"/>
</dbReference>
<dbReference type="Pfam" id="PF01425">
    <property type="entry name" value="Amidase"/>
    <property type="match status" value="1"/>
</dbReference>
<accession>A0A6S7A5X7</accession>